<reference evidence="1" key="2">
    <citation type="submission" date="2023-06" db="EMBL/GenBank/DDBJ databases">
        <authorList>
            <consortium name="Lawrence Berkeley National Laboratory"/>
            <person name="Haridas S."/>
            <person name="Hensen N."/>
            <person name="Bonometti L."/>
            <person name="Westerberg I."/>
            <person name="Brannstrom I.O."/>
            <person name="Guillou S."/>
            <person name="Cros-Aarteil S."/>
            <person name="Calhoun S."/>
            <person name="Kuo A."/>
            <person name="Mondo S."/>
            <person name="Pangilinan J."/>
            <person name="Riley R."/>
            <person name="Labutti K."/>
            <person name="Andreopoulos B."/>
            <person name="Lipzen A."/>
            <person name="Chen C."/>
            <person name="Yanf M."/>
            <person name="Daum C."/>
            <person name="Ng V."/>
            <person name="Clum A."/>
            <person name="Steindorff A."/>
            <person name="Ohm R."/>
            <person name="Martin F."/>
            <person name="Silar P."/>
            <person name="Natvig D."/>
            <person name="Lalanne C."/>
            <person name="Gautier V."/>
            <person name="Ament-Velasquez S.L."/>
            <person name="Kruys A."/>
            <person name="Hutchinson M.I."/>
            <person name="Powell A.J."/>
            <person name="Barry K."/>
            <person name="Miller A.N."/>
            <person name="Grigoriev I.V."/>
            <person name="Debuchy R."/>
            <person name="Gladieux P."/>
            <person name="Thoren M.H."/>
            <person name="Johannesson H."/>
        </authorList>
    </citation>
    <scope>NUCLEOTIDE SEQUENCE</scope>
    <source>
        <strain evidence="1">CBS 118394</strain>
    </source>
</reference>
<reference evidence="1" key="1">
    <citation type="journal article" date="2023" name="Mol. Phylogenet. Evol.">
        <title>Genome-scale phylogeny and comparative genomics of the fungal order Sordariales.</title>
        <authorList>
            <person name="Hensen N."/>
            <person name="Bonometti L."/>
            <person name="Westerberg I."/>
            <person name="Brannstrom I.O."/>
            <person name="Guillou S."/>
            <person name="Cros-Aarteil S."/>
            <person name="Calhoun S."/>
            <person name="Haridas S."/>
            <person name="Kuo A."/>
            <person name="Mondo S."/>
            <person name="Pangilinan J."/>
            <person name="Riley R."/>
            <person name="LaButti K."/>
            <person name="Andreopoulos B."/>
            <person name="Lipzen A."/>
            <person name="Chen C."/>
            <person name="Yan M."/>
            <person name="Daum C."/>
            <person name="Ng V."/>
            <person name="Clum A."/>
            <person name="Steindorff A."/>
            <person name="Ohm R.A."/>
            <person name="Martin F."/>
            <person name="Silar P."/>
            <person name="Natvig D.O."/>
            <person name="Lalanne C."/>
            <person name="Gautier V."/>
            <person name="Ament-Velasquez S.L."/>
            <person name="Kruys A."/>
            <person name="Hutchinson M.I."/>
            <person name="Powell A.J."/>
            <person name="Barry K."/>
            <person name="Miller A.N."/>
            <person name="Grigoriev I.V."/>
            <person name="Debuchy R."/>
            <person name="Gladieux P."/>
            <person name="Hiltunen Thoren M."/>
            <person name="Johannesson H."/>
        </authorList>
    </citation>
    <scope>NUCLEOTIDE SEQUENCE</scope>
    <source>
        <strain evidence="1">CBS 118394</strain>
    </source>
</reference>
<evidence type="ECO:0000313" key="1">
    <source>
        <dbReference type="EMBL" id="KAK3323008.1"/>
    </source>
</evidence>
<proteinExistence type="predicted"/>
<sequence length="66" mass="7574">MLHQALVTFSQFKVLPDDINLDNFHYTGDRVLIVDLETVSRKPLSDEYLDLGIKSTVDTLAKFYRG</sequence>
<name>A0AAE0ID80_9PEZI</name>
<dbReference type="Proteomes" id="UP001283341">
    <property type="component" value="Unassembled WGS sequence"/>
</dbReference>
<evidence type="ECO:0000313" key="2">
    <source>
        <dbReference type="Proteomes" id="UP001283341"/>
    </source>
</evidence>
<keyword evidence="2" id="KW-1185">Reference proteome</keyword>
<dbReference type="EMBL" id="JAUEDM010000003">
    <property type="protein sequence ID" value="KAK3323008.1"/>
    <property type="molecule type" value="Genomic_DNA"/>
</dbReference>
<comment type="caution">
    <text evidence="1">The sequence shown here is derived from an EMBL/GenBank/DDBJ whole genome shotgun (WGS) entry which is preliminary data.</text>
</comment>
<protein>
    <submittedName>
        <fullName evidence="1">Uncharacterized protein</fullName>
    </submittedName>
</protein>
<organism evidence="1 2">
    <name type="scientific">Apodospora peruviana</name>
    <dbReference type="NCBI Taxonomy" id="516989"/>
    <lineage>
        <taxon>Eukaryota</taxon>
        <taxon>Fungi</taxon>
        <taxon>Dikarya</taxon>
        <taxon>Ascomycota</taxon>
        <taxon>Pezizomycotina</taxon>
        <taxon>Sordariomycetes</taxon>
        <taxon>Sordariomycetidae</taxon>
        <taxon>Sordariales</taxon>
        <taxon>Lasiosphaeriaceae</taxon>
        <taxon>Apodospora</taxon>
    </lineage>
</organism>
<accession>A0AAE0ID80</accession>
<dbReference type="AlphaFoldDB" id="A0AAE0ID80"/>
<gene>
    <name evidence="1" type="ORF">B0H66DRAFT_555649</name>
</gene>